<proteinExistence type="predicted"/>
<dbReference type="GeneTree" id="ENSGT00390000004807"/>
<sequence length="304" mass="33392">MESMGEFDSECPMVKRFCQQMSEDDFEREGLTYTQQALQDLFAAMEQRPELCERVVRRRKQMELERGAVGTSMKAKFFCAVEGQMNRCNTVGAEELQDRVGQLRAEMERVQAYAQEAKCATKRSSQRLADKRRPLLDRAAGQGTPTPSLCPGVPPVPPPPPPPPPPATPLRENAKIQPVAATPDLLTSYGLSRLNRPISTVELCSPLPGDSKHSNPRLDIQTELLAYNPAQRLKATGIARSPGGTPTLRAPIRDQRRSPISAFNTELLSKFQNAQSPPQDVSVPEAQPSSDSEGDGFVTPPDSP</sequence>
<organism evidence="2 3">
    <name type="scientific">Paramormyrops kingsleyae</name>
    <dbReference type="NCBI Taxonomy" id="1676925"/>
    <lineage>
        <taxon>Eukaryota</taxon>
        <taxon>Metazoa</taxon>
        <taxon>Chordata</taxon>
        <taxon>Craniata</taxon>
        <taxon>Vertebrata</taxon>
        <taxon>Euteleostomi</taxon>
        <taxon>Actinopterygii</taxon>
        <taxon>Neopterygii</taxon>
        <taxon>Teleostei</taxon>
        <taxon>Osteoglossocephala</taxon>
        <taxon>Osteoglossomorpha</taxon>
        <taxon>Osteoglossiformes</taxon>
        <taxon>Mormyridae</taxon>
        <taxon>Paramormyrops</taxon>
    </lineage>
</organism>
<dbReference type="Proteomes" id="UP000261540">
    <property type="component" value="Unplaced"/>
</dbReference>
<dbReference type="PANTHER" id="PTHR36867">
    <property type="entry name" value="MCG131172, ISOFORM CRA_A"/>
    <property type="match status" value="1"/>
</dbReference>
<dbReference type="STRING" id="1676925.ENSPKIP00000036823"/>
<name>A0A3B3T2Y1_9TELE</name>
<dbReference type="GeneID" id="111856553"/>
<feature type="region of interest" description="Disordered" evidence="1">
    <location>
        <begin position="236"/>
        <end position="304"/>
    </location>
</feature>
<keyword evidence="3" id="KW-1185">Reference proteome</keyword>
<feature type="compositionally biased region" description="Pro residues" evidence="1">
    <location>
        <begin position="152"/>
        <end position="168"/>
    </location>
</feature>
<accession>A0A3B3T2Y1</accession>
<evidence type="ECO:0000256" key="1">
    <source>
        <dbReference type="SAM" id="MobiDB-lite"/>
    </source>
</evidence>
<feature type="region of interest" description="Disordered" evidence="1">
    <location>
        <begin position="121"/>
        <end position="171"/>
    </location>
</feature>
<dbReference type="PANTHER" id="PTHR36867:SF1">
    <property type="entry name" value="RIKEN CDNA 2610318N02 GENE"/>
    <property type="match status" value="1"/>
</dbReference>
<dbReference type="OrthoDB" id="9836384at2759"/>
<dbReference type="RefSeq" id="XP_023692366.1">
    <property type="nucleotide sequence ID" value="XM_023836598.2"/>
</dbReference>
<evidence type="ECO:0000313" key="2">
    <source>
        <dbReference type="Ensembl" id="ENSPKIP00000036823.1"/>
    </source>
</evidence>
<evidence type="ECO:0000313" key="3">
    <source>
        <dbReference type="Proteomes" id="UP000261540"/>
    </source>
</evidence>
<feature type="compositionally biased region" description="Polar residues" evidence="1">
    <location>
        <begin position="261"/>
        <end position="279"/>
    </location>
</feature>
<dbReference type="Ensembl" id="ENSPKIT00000017777.1">
    <property type="protein sequence ID" value="ENSPKIP00000036823.1"/>
    <property type="gene ID" value="ENSPKIG00000015250.1"/>
</dbReference>
<protein>
    <submittedName>
        <fullName evidence="2">Mitochondrial fission regulator 2</fullName>
    </submittedName>
</protein>
<reference evidence="2" key="1">
    <citation type="submission" date="2025-08" db="UniProtKB">
        <authorList>
            <consortium name="Ensembl"/>
        </authorList>
    </citation>
    <scope>IDENTIFICATION</scope>
</reference>
<dbReference type="AlphaFoldDB" id="A0A3B3T2Y1"/>
<reference evidence="2" key="2">
    <citation type="submission" date="2025-09" db="UniProtKB">
        <authorList>
            <consortium name="Ensembl"/>
        </authorList>
    </citation>
    <scope>IDENTIFICATION</scope>
</reference>
<dbReference type="KEGG" id="pki:111856553"/>